<proteinExistence type="predicted"/>
<sequence>MALYDFGAMKLYAYKTNDPIDNEVFLVAKDGRAVVIESPCFFENNSELTRYMEREGLAAEGILLAYHMAGAGFLPGVRRYATKNADEYGHHGGGRALIDQFAGSFGAGFDSSIHTVTDFIEPGPLTIAGIDFVITGTDEAFDIAIPGINAVYTHMLGHDCHSIVAGAAHADAMIAQLEGYLAQGCTLILSSHYTPEDLKDVRVKIDYLRDLKEIASRCCDGAQFRQAVAQRYPDYTGGNYLDMTAGFFFG</sequence>
<keyword evidence="2" id="KW-1185">Reference proteome</keyword>
<organism evidence="1 2">
    <name type="scientific">Feifania hominis</name>
    <dbReference type="NCBI Taxonomy" id="2763660"/>
    <lineage>
        <taxon>Bacteria</taxon>
        <taxon>Bacillati</taxon>
        <taxon>Bacillota</taxon>
        <taxon>Clostridia</taxon>
        <taxon>Eubacteriales</taxon>
        <taxon>Feifaniaceae</taxon>
        <taxon>Feifania</taxon>
    </lineage>
</organism>
<reference evidence="1" key="1">
    <citation type="submission" date="2020-08" db="EMBL/GenBank/DDBJ databases">
        <title>Genome public.</title>
        <authorList>
            <person name="Liu C."/>
            <person name="Sun Q."/>
        </authorList>
    </citation>
    <scope>NUCLEOTIDE SEQUENCE</scope>
    <source>
        <strain evidence="1">BX7</strain>
    </source>
</reference>
<comment type="caution">
    <text evidence="1">The sequence shown here is derived from an EMBL/GenBank/DDBJ whole genome shotgun (WGS) entry which is preliminary data.</text>
</comment>
<evidence type="ECO:0000313" key="2">
    <source>
        <dbReference type="Proteomes" id="UP000620366"/>
    </source>
</evidence>
<name>A0A926DCA4_9FIRM</name>
<dbReference type="Proteomes" id="UP000620366">
    <property type="component" value="Unassembled WGS sequence"/>
</dbReference>
<dbReference type="InterPro" id="IPR036866">
    <property type="entry name" value="RibonucZ/Hydroxyglut_hydro"/>
</dbReference>
<protein>
    <submittedName>
        <fullName evidence="1">Uncharacterized protein</fullName>
    </submittedName>
</protein>
<dbReference type="SUPFAM" id="SSF56281">
    <property type="entry name" value="Metallo-hydrolase/oxidoreductase"/>
    <property type="match status" value="1"/>
</dbReference>
<evidence type="ECO:0000313" key="1">
    <source>
        <dbReference type="EMBL" id="MBC8536335.1"/>
    </source>
</evidence>
<dbReference type="AlphaFoldDB" id="A0A926DCA4"/>
<dbReference type="EMBL" id="JACRSP010000002">
    <property type="protein sequence ID" value="MBC8536335.1"/>
    <property type="molecule type" value="Genomic_DNA"/>
</dbReference>
<gene>
    <name evidence="1" type="ORF">H8695_06460</name>
</gene>
<accession>A0A926DCA4</accession>